<dbReference type="STRING" id="149040.A0A194XDF2"/>
<evidence type="ECO:0000256" key="1">
    <source>
        <dbReference type="SAM" id="MobiDB-lite"/>
    </source>
</evidence>
<name>A0A194XDF2_MOLSC</name>
<dbReference type="Gene3D" id="3.40.50.1110">
    <property type="entry name" value="SGNH hydrolase"/>
    <property type="match status" value="1"/>
</dbReference>
<evidence type="ECO:0000313" key="2">
    <source>
        <dbReference type="EMBL" id="KUJ18203.1"/>
    </source>
</evidence>
<dbReference type="RefSeq" id="XP_018072558.1">
    <property type="nucleotide sequence ID" value="XM_018207374.1"/>
</dbReference>
<evidence type="ECO:0000313" key="3">
    <source>
        <dbReference type="Proteomes" id="UP000070700"/>
    </source>
</evidence>
<dbReference type="Proteomes" id="UP000070700">
    <property type="component" value="Unassembled WGS sequence"/>
</dbReference>
<feature type="compositionally biased region" description="Basic and acidic residues" evidence="1">
    <location>
        <begin position="326"/>
        <end position="342"/>
    </location>
</feature>
<proteinExistence type="predicted"/>
<dbReference type="KEGG" id="psco:LY89DRAFT_41651"/>
<protein>
    <submittedName>
        <fullName evidence="2">Uncharacterized protein</fullName>
    </submittedName>
</protein>
<dbReference type="OrthoDB" id="5278722at2759"/>
<dbReference type="InterPro" id="IPR036514">
    <property type="entry name" value="SGNH_hydro_sf"/>
</dbReference>
<accession>A0A194XDF2</accession>
<dbReference type="EMBL" id="KQ947413">
    <property type="protein sequence ID" value="KUJ18203.1"/>
    <property type="molecule type" value="Genomic_DNA"/>
</dbReference>
<dbReference type="GeneID" id="28817100"/>
<gene>
    <name evidence="2" type="ORF">LY89DRAFT_41651</name>
</gene>
<organism evidence="2 3">
    <name type="scientific">Mollisia scopiformis</name>
    <name type="common">Conifer needle endophyte fungus</name>
    <name type="synonym">Phialocephala scopiformis</name>
    <dbReference type="NCBI Taxonomy" id="149040"/>
    <lineage>
        <taxon>Eukaryota</taxon>
        <taxon>Fungi</taxon>
        <taxon>Dikarya</taxon>
        <taxon>Ascomycota</taxon>
        <taxon>Pezizomycotina</taxon>
        <taxon>Leotiomycetes</taxon>
        <taxon>Helotiales</taxon>
        <taxon>Mollisiaceae</taxon>
        <taxon>Mollisia</taxon>
    </lineage>
</organism>
<keyword evidence="3" id="KW-1185">Reference proteome</keyword>
<feature type="region of interest" description="Disordered" evidence="1">
    <location>
        <begin position="309"/>
        <end position="384"/>
    </location>
</feature>
<feature type="compositionally biased region" description="Basic and acidic residues" evidence="1">
    <location>
        <begin position="355"/>
        <end position="367"/>
    </location>
</feature>
<sequence>MFNIRKRLGASILLTVLSIISICLLLPDSKVRQLQKITLGTTIEYTDLWKWGSEDDVDDDEDNGNGVRLVIFGDSWVDDLIEEGQGEKGNTWPQVLCEEINCTSRLNFAASQLSDAWPASPPTGAMTSNEIHAWAVSQNQLLRGGDYNYSAYPDLASQIQSYISLPAPRTQPQATIFILSFGFWDIYDFAQLNFPAAQNVTDTSIDFLFDQLDVLYAHFATKLYPITEIPQISNSTNATTYSTSEHKFQVIIPRILDPTLLPGWVIQRPIPAKPSSVAEQQKNAIYLTERWNQGVENKMGAWMERTVDISPAPTESVAPPAESTEPETRADVRENATERQSENGKFQQFDGNVPTKEEKHNSNKDDDKPEEEPKEEETQNLPKKDIFYHDSASILLDIILEHQLEDEGLSDALGLGKGESPYESVSIPCMRPMDLEEDIMELVTHWKENNGMLICKEPEDFMWWDAWSLGGKGKKMVGEAVGEVVREGKSLRAKKEGKGKSA</sequence>
<dbReference type="InParanoid" id="A0A194XDF2"/>
<dbReference type="AlphaFoldDB" id="A0A194XDF2"/>
<reference evidence="2 3" key="1">
    <citation type="submission" date="2015-10" db="EMBL/GenBank/DDBJ databases">
        <title>Full genome of DAOMC 229536 Phialocephala scopiformis, a fungal endophyte of spruce producing the potent anti-insectan compound rugulosin.</title>
        <authorList>
            <consortium name="DOE Joint Genome Institute"/>
            <person name="Walker A.K."/>
            <person name="Frasz S.L."/>
            <person name="Seifert K.A."/>
            <person name="Miller J.D."/>
            <person name="Mondo S.J."/>
            <person name="Labutti K."/>
            <person name="Lipzen A."/>
            <person name="Dockter R."/>
            <person name="Kennedy M."/>
            <person name="Grigoriev I.V."/>
            <person name="Spatafora J.W."/>
        </authorList>
    </citation>
    <scope>NUCLEOTIDE SEQUENCE [LARGE SCALE GENOMIC DNA]</scope>
    <source>
        <strain evidence="2 3">CBS 120377</strain>
    </source>
</reference>